<protein>
    <submittedName>
        <fullName evidence="6">Uncharacterized protein</fullName>
    </submittedName>
</protein>
<keyword evidence="5" id="KW-1133">Transmembrane helix</keyword>
<feature type="compositionally biased region" description="Basic and acidic residues" evidence="4">
    <location>
        <begin position="358"/>
        <end position="371"/>
    </location>
</feature>
<keyword evidence="7" id="KW-1185">Reference proteome</keyword>
<dbReference type="Proteomes" id="UP001159405">
    <property type="component" value="Unassembled WGS sequence"/>
</dbReference>
<sequence length="506" mass="54427">MSSFGRYPQRDFSPVDTCDVRFESPRSSHTRLLAKPQREVDEERGHQYEDPTGLSDQVRALQAGEKNRRKRFNDLYEPHVPLKELHVTRKRDMSDSSDYSDSYSRESCLNRCVLFFVLLTSVTALILVVLMMLGKVGPAVERCACVNTEQGSYNKKVATAPSGQQLSGSQTTVQPGNVAFSPPDVSSLENKINELKANLSWIKAFMNNLHQDIQGTRGDLTDTNRDINGTNVKLLQIQSGTQDSINMIQNISQRLDASVSALNVSFFGELSEVKTSFDSKASACKIIFLYAGLNSTAQNLLNADNSLQTLLNTINSSLSAQVQSISKLQGPTGPPGVNGSKGDTGPVGSLGPQGDRGVQGDKGDPGIKGDRGFNSTDGAAGLKGDTGPQGDKGDPGPQGPQGSKGEIGPQGAQGAGNFSQCSYKEEQGTPVSPGSVASAEAEVFETAGKKILGVSCSTNNAKEYNLERVPVGQQYKYVCTCRGKSSLFRASSMWCKVHYWECPPTT</sequence>
<gene>
    <name evidence="6" type="ORF">PLOB_00041453</name>
</gene>
<feature type="region of interest" description="Disordered" evidence="4">
    <location>
        <begin position="1"/>
        <end position="54"/>
    </location>
</feature>
<dbReference type="InterPro" id="IPR008160">
    <property type="entry name" value="Collagen"/>
</dbReference>
<organism evidence="6 7">
    <name type="scientific">Porites lobata</name>
    <dbReference type="NCBI Taxonomy" id="104759"/>
    <lineage>
        <taxon>Eukaryota</taxon>
        <taxon>Metazoa</taxon>
        <taxon>Cnidaria</taxon>
        <taxon>Anthozoa</taxon>
        <taxon>Hexacorallia</taxon>
        <taxon>Scleractinia</taxon>
        <taxon>Fungiina</taxon>
        <taxon>Poritidae</taxon>
        <taxon>Porites</taxon>
    </lineage>
</organism>
<dbReference type="InterPro" id="IPR050392">
    <property type="entry name" value="Collagen/C1q_domain"/>
</dbReference>
<feature type="region of interest" description="Disordered" evidence="4">
    <location>
        <begin position="325"/>
        <end position="418"/>
    </location>
</feature>
<dbReference type="Pfam" id="PF01391">
    <property type="entry name" value="Collagen"/>
    <property type="match status" value="1"/>
</dbReference>
<evidence type="ECO:0000313" key="6">
    <source>
        <dbReference type="EMBL" id="CAH3140939.1"/>
    </source>
</evidence>
<dbReference type="PANTHER" id="PTHR15427">
    <property type="entry name" value="EMILIN ELASTIN MICROFIBRIL INTERFACE-LOCATED PROTEIN ELASTIN MICROFIBRIL INTERFACER"/>
    <property type="match status" value="1"/>
</dbReference>
<feature type="transmembrane region" description="Helical" evidence="5">
    <location>
        <begin position="112"/>
        <end position="133"/>
    </location>
</feature>
<reference evidence="6 7" key="1">
    <citation type="submission" date="2022-05" db="EMBL/GenBank/DDBJ databases">
        <authorList>
            <consortium name="Genoscope - CEA"/>
            <person name="William W."/>
        </authorList>
    </citation>
    <scope>NUCLEOTIDE SEQUENCE [LARGE SCALE GENOMIC DNA]</scope>
</reference>
<comment type="subcellular location">
    <subcellularLocation>
        <location evidence="1">Secreted</location>
    </subcellularLocation>
</comment>
<comment type="caution">
    <text evidence="6">The sequence shown here is derived from an EMBL/GenBank/DDBJ whole genome shotgun (WGS) entry which is preliminary data.</text>
</comment>
<feature type="compositionally biased region" description="Basic and acidic residues" evidence="4">
    <location>
        <begin position="36"/>
        <end position="49"/>
    </location>
</feature>
<evidence type="ECO:0000256" key="2">
    <source>
        <dbReference type="ARBA" id="ARBA00022525"/>
    </source>
</evidence>
<evidence type="ECO:0000256" key="1">
    <source>
        <dbReference type="ARBA" id="ARBA00004613"/>
    </source>
</evidence>
<evidence type="ECO:0000313" key="7">
    <source>
        <dbReference type="Proteomes" id="UP001159405"/>
    </source>
</evidence>
<evidence type="ECO:0000256" key="3">
    <source>
        <dbReference type="ARBA" id="ARBA00023119"/>
    </source>
</evidence>
<name>A0ABN8PCC9_9CNID</name>
<evidence type="ECO:0000256" key="4">
    <source>
        <dbReference type="SAM" id="MobiDB-lite"/>
    </source>
</evidence>
<dbReference type="EMBL" id="CALNXK010000065">
    <property type="protein sequence ID" value="CAH3140939.1"/>
    <property type="molecule type" value="Genomic_DNA"/>
</dbReference>
<keyword evidence="3" id="KW-0176">Collagen</keyword>
<dbReference type="PANTHER" id="PTHR15427:SF52">
    <property type="entry name" value="C1Q DOMAIN-CONTAINING PROTEIN"/>
    <property type="match status" value="1"/>
</dbReference>
<evidence type="ECO:0000256" key="5">
    <source>
        <dbReference type="SAM" id="Phobius"/>
    </source>
</evidence>
<proteinExistence type="predicted"/>
<keyword evidence="5" id="KW-0812">Transmembrane</keyword>
<keyword evidence="5" id="KW-0472">Membrane</keyword>
<accession>A0ABN8PCC9</accession>
<keyword evidence="2" id="KW-0964">Secreted</keyword>